<dbReference type="EMBL" id="PDCK01000040">
    <property type="protein sequence ID" value="PRQ50241.1"/>
    <property type="molecule type" value="Genomic_DNA"/>
</dbReference>
<keyword evidence="3" id="KW-1185">Reference proteome</keyword>
<feature type="domain" description="ATXR3 C-terminal" evidence="1">
    <location>
        <begin position="1"/>
        <end position="105"/>
    </location>
</feature>
<evidence type="ECO:0000313" key="3">
    <source>
        <dbReference type="Proteomes" id="UP000238479"/>
    </source>
</evidence>
<reference evidence="2 3" key="1">
    <citation type="journal article" date="2018" name="Nat. Genet.">
        <title>The Rosa genome provides new insights in the design of modern roses.</title>
        <authorList>
            <person name="Bendahmane M."/>
        </authorList>
    </citation>
    <scope>NUCLEOTIDE SEQUENCE [LARGE SCALE GENOMIC DNA]</scope>
    <source>
        <strain evidence="3">cv. Old Blush</strain>
    </source>
</reference>
<dbReference type="STRING" id="74649.A0A2P6RUZ2"/>
<dbReference type="PANTHER" id="PTHR46655:SF1">
    <property type="entry name" value="HISTONE-LYSINE N-METHYLTRANSFERASE ATXR3"/>
    <property type="match status" value="1"/>
</dbReference>
<dbReference type="Proteomes" id="UP000238479">
    <property type="component" value="Chromosome 2"/>
</dbReference>
<dbReference type="Gramene" id="PRQ50241">
    <property type="protein sequence ID" value="PRQ50241"/>
    <property type="gene ID" value="RchiOBHm_Chr2g0131031"/>
</dbReference>
<proteinExistence type="predicted"/>
<comment type="caution">
    <text evidence="2">The sequence shown here is derived from an EMBL/GenBank/DDBJ whole genome shotgun (WGS) entry which is preliminary data.</text>
</comment>
<dbReference type="AlphaFoldDB" id="A0A2P6RUZ2"/>
<gene>
    <name evidence="2" type="ORF">RchiOBHm_Chr2g0131031</name>
</gene>
<accession>A0A2P6RUZ2</accession>
<evidence type="ECO:0000259" key="1">
    <source>
        <dbReference type="Pfam" id="PF19633"/>
    </source>
</evidence>
<name>A0A2P6RUZ2_ROSCH</name>
<organism evidence="2 3">
    <name type="scientific">Rosa chinensis</name>
    <name type="common">China rose</name>
    <dbReference type="NCBI Taxonomy" id="74649"/>
    <lineage>
        <taxon>Eukaryota</taxon>
        <taxon>Viridiplantae</taxon>
        <taxon>Streptophyta</taxon>
        <taxon>Embryophyta</taxon>
        <taxon>Tracheophyta</taxon>
        <taxon>Spermatophyta</taxon>
        <taxon>Magnoliopsida</taxon>
        <taxon>eudicotyledons</taxon>
        <taxon>Gunneridae</taxon>
        <taxon>Pentapetalae</taxon>
        <taxon>rosids</taxon>
        <taxon>fabids</taxon>
        <taxon>Rosales</taxon>
        <taxon>Rosaceae</taxon>
        <taxon>Rosoideae</taxon>
        <taxon>Rosoideae incertae sedis</taxon>
        <taxon>Rosa</taxon>
    </lineage>
</organism>
<protein>
    <recommendedName>
        <fullName evidence="1">ATXR3 C-terminal domain-containing protein</fullName>
    </recommendedName>
</protein>
<evidence type="ECO:0000313" key="2">
    <source>
        <dbReference type="EMBL" id="PRQ50241.1"/>
    </source>
</evidence>
<dbReference type="Pfam" id="PF19633">
    <property type="entry name" value="SDG2_C"/>
    <property type="match status" value="1"/>
</dbReference>
<dbReference type="InterPro" id="IPR045606">
    <property type="entry name" value="ATXR3_C"/>
</dbReference>
<dbReference type="PANTHER" id="PTHR46655">
    <property type="entry name" value="HISTONE-LYSINE N-METHYLTRANSFERASE ATXR3"/>
    <property type="match status" value="1"/>
</dbReference>
<sequence length="116" mass="13016">MRSVFGNPKNAPPTLERLSPEEAVGFLWEGEGSFVEEVLQRIAPNVEEELLNDLKSKMPTHDPSGSDDIWKELESLLQWLRDEVRNLPSTCTSKLNAAADFMHAEGTTLEYGNTNQ</sequence>